<dbReference type="OrthoDB" id="9785076at2"/>
<keyword evidence="2" id="KW-1133">Transmembrane helix</keyword>
<accession>A0A072NHQ7</accession>
<dbReference type="Gene3D" id="3.40.50.1820">
    <property type="entry name" value="alpha/beta hydrolase"/>
    <property type="match status" value="1"/>
</dbReference>
<name>A0A072NHQ7_9GAMM</name>
<dbReference type="PIRSF" id="PIRSF037442">
    <property type="entry name" value="UCP037442_abhydr"/>
    <property type="match status" value="1"/>
</dbReference>
<feature type="region of interest" description="Disordered" evidence="1">
    <location>
        <begin position="1"/>
        <end position="20"/>
    </location>
</feature>
<sequence>MGVLETNLHRSQPQEMNLTTDGGHNIVLRLFQAEDSGSVVIMAGAMGVAQNCYEKFARFLNSEGFTVITFDYSGMGASVNGRLKKHSTRITDWGTEDCQAVIEFARESFPGQRLQWIGHSVGGQLLGMTPNVNLLDNAITVACGSGYWRENSPPTKRIAWFLWYFLVPVIVPLCGYFPGKRLNIVGDLPPNVMRQWRRWCLHPEYAVGVEGKALRQQYADVKVPITSVSFTDDEMMSERNTASIHGFYENAPMTMLRLRPEDIGETGVGHLGWFRERYRESVWKGTLLELLQ</sequence>
<dbReference type="InterPro" id="IPR017208">
    <property type="entry name" value="UCP037442_abhydr"/>
</dbReference>
<evidence type="ECO:0000256" key="2">
    <source>
        <dbReference type="SAM" id="Phobius"/>
    </source>
</evidence>
<proteinExistence type="predicted"/>
<gene>
    <name evidence="4" type="ORF">D777_01274</name>
</gene>
<keyword evidence="2" id="KW-0472">Membrane</keyword>
<feature type="compositionally biased region" description="Polar residues" evidence="1">
    <location>
        <begin position="9"/>
        <end position="20"/>
    </location>
</feature>
<dbReference type="Proteomes" id="UP000035057">
    <property type="component" value="Unassembled WGS sequence"/>
</dbReference>
<dbReference type="STRING" id="1137280.D777_01274"/>
<protein>
    <recommendedName>
        <fullName evidence="3">Serine aminopeptidase S33 domain-containing protein</fullName>
    </recommendedName>
</protein>
<keyword evidence="2" id="KW-0812">Transmembrane</keyword>
<dbReference type="SUPFAM" id="SSF53474">
    <property type="entry name" value="alpha/beta-Hydrolases"/>
    <property type="match status" value="1"/>
</dbReference>
<dbReference type="InterPro" id="IPR029058">
    <property type="entry name" value="AB_hydrolase_fold"/>
</dbReference>
<reference evidence="4 5" key="1">
    <citation type="submission" date="2012-12" db="EMBL/GenBank/DDBJ databases">
        <title>Genome assembly of Marinobacter sp. AK21.</title>
        <authorList>
            <person name="Khatri I."/>
            <person name="Kumar R."/>
            <person name="Vaidya B."/>
            <person name="Subramanian S."/>
            <person name="Pinnaka A."/>
        </authorList>
    </citation>
    <scope>NUCLEOTIDE SEQUENCE [LARGE SCALE GENOMIC DNA]</scope>
    <source>
        <strain evidence="4 5">AK21</strain>
    </source>
</reference>
<evidence type="ECO:0000313" key="4">
    <source>
        <dbReference type="EMBL" id="KEF32640.1"/>
    </source>
</evidence>
<dbReference type="RefSeq" id="WP_036129402.1">
    <property type="nucleotide sequence ID" value="NZ_ANIE01000003.1"/>
</dbReference>
<organism evidence="4 5">
    <name type="scientific">Marinobacter nitratireducens</name>
    <dbReference type="NCBI Taxonomy" id="1137280"/>
    <lineage>
        <taxon>Bacteria</taxon>
        <taxon>Pseudomonadati</taxon>
        <taxon>Pseudomonadota</taxon>
        <taxon>Gammaproteobacteria</taxon>
        <taxon>Pseudomonadales</taxon>
        <taxon>Marinobacteraceae</taxon>
        <taxon>Marinobacter</taxon>
    </lineage>
</organism>
<dbReference type="InterPro" id="IPR022742">
    <property type="entry name" value="Hydrolase_4"/>
</dbReference>
<dbReference type="Pfam" id="PF12146">
    <property type="entry name" value="Hydrolase_4"/>
    <property type="match status" value="1"/>
</dbReference>
<dbReference type="PATRIC" id="fig|1137280.3.peg.1090"/>
<evidence type="ECO:0000259" key="3">
    <source>
        <dbReference type="Pfam" id="PF12146"/>
    </source>
</evidence>
<evidence type="ECO:0000313" key="5">
    <source>
        <dbReference type="Proteomes" id="UP000035057"/>
    </source>
</evidence>
<dbReference type="EMBL" id="ANIE01000003">
    <property type="protein sequence ID" value="KEF32640.1"/>
    <property type="molecule type" value="Genomic_DNA"/>
</dbReference>
<feature type="transmembrane region" description="Helical" evidence="2">
    <location>
        <begin position="158"/>
        <end position="179"/>
    </location>
</feature>
<keyword evidence="5" id="KW-1185">Reference proteome</keyword>
<evidence type="ECO:0000256" key="1">
    <source>
        <dbReference type="SAM" id="MobiDB-lite"/>
    </source>
</evidence>
<dbReference type="AlphaFoldDB" id="A0A072NHQ7"/>
<comment type="caution">
    <text evidence="4">The sequence shown here is derived from an EMBL/GenBank/DDBJ whole genome shotgun (WGS) entry which is preliminary data.</text>
</comment>
<feature type="domain" description="Serine aminopeptidase S33" evidence="3">
    <location>
        <begin position="37"/>
        <end position="125"/>
    </location>
</feature>